<reference evidence="3" key="1">
    <citation type="submission" date="2010-04" db="EMBL/GenBank/DDBJ databases">
        <title>The genome sequence of Listeria monocytogenes strain 10403S.</title>
        <authorList>
            <consortium name="The Broad Institute Genome Sequencing Platform"/>
            <consortium name="The Broad Institute Genome Sequencing Center for Infectious Disease"/>
            <person name="Borowsky M."/>
            <person name="Borodovsky M."/>
            <person name="Young S.K."/>
            <person name="Zeng Q."/>
            <person name="Koehrsen M."/>
            <person name="Fitzgerald M."/>
            <person name="Wiedmann M."/>
            <person name="Swaminathan B."/>
            <person name="Lauer P."/>
            <person name="Portnoy D."/>
            <person name="Cossart P."/>
            <person name="Buchrieser C."/>
            <person name="Higgins D."/>
            <person name="Abouelleil A."/>
            <person name="Alvarado L."/>
            <person name="Arachchi H.M."/>
            <person name="Berlin A."/>
            <person name="Borenstein D."/>
            <person name="Brown A."/>
            <person name="Chapman S.B."/>
            <person name="Chen Z."/>
            <person name="Dunbar C.D."/>
            <person name="Engels R."/>
            <person name="Freedman E."/>
            <person name="Gearin G."/>
            <person name="Gellesch M."/>
            <person name="Goldberg J."/>
            <person name="Griggs A."/>
            <person name="Gujja S."/>
            <person name="Heilman E."/>
            <person name="Heiman D."/>
            <person name="Howarth C."/>
            <person name="Jen D."/>
            <person name="Larson L."/>
            <person name="Lui A."/>
            <person name="MacDonald J."/>
            <person name="Mehta T."/>
            <person name="Montmayeur A."/>
            <person name="Neiman D."/>
            <person name="Park D."/>
            <person name="Pearson M."/>
            <person name="Priest M."/>
            <person name="Richards J."/>
            <person name="Roberts A."/>
            <person name="Saif S."/>
            <person name="Shea T."/>
            <person name="Shenoy N."/>
            <person name="Sisk P."/>
            <person name="Stolte C."/>
            <person name="Sykes S."/>
            <person name="Walk T."/>
            <person name="White J."/>
            <person name="Yandava C."/>
            <person name="Haas B."/>
            <person name="Nusbaum C."/>
            <person name="Birren B."/>
        </authorList>
    </citation>
    <scope>NUCLEOTIDE SEQUENCE [LARGE SCALE GENOMIC DNA]</scope>
    <source>
        <strain evidence="3">10403S</strain>
    </source>
</reference>
<keyword evidence="1" id="KW-0472">Membrane</keyword>
<protein>
    <submittedName>
        <fullName evidence="2">Uncharacterized protein</fullName>
    </submittedName>
</protein>
<evidence type="ECO:0000256" key="1">
    <source>
        <dbReference type="SAM" id="Phobius"/>
    </source>
</evidence>
<feature type="transmembrane region" description="Helical" evidence="1">
    <location>
        <begin position="50"/>
        <end position="71"/>
    </location>
</feature>
<dbReference type="EMBL" id="CP002002">
    <property type="protein sequence ID" value="AEO07235.1"/>
    <property type="molecule type" value="Genomic_DNA"/>
</dbReference>
<evidence type="ECO:0000313" key="3">
    <source>
        <dbReference type="Proteomes" id="UP000001288"/>
    </source>
</evidence>
<proteinExistence type="predicted"/>
<name>A0A0H3GEX2_LISM4</name>
<accession>A0A0H3GEX2</accession>
<sequence>MSLTLLIKSHKKSTFFIHLVKYLKTAIGNAVRTFIYATIKKKFPIYSHPMLVLICGKDLSSFLFVFVNLSLRKKLPFQSKSELIINDQK</sequence>
<gene>
    <name evidence="2" type="ordered locus">LMRG_01584</name>
</gene>
<dbReference type="AlphaFoldDB" id="A0A0H3GEX2"/>
<dbReference type="KEGG" id="lmt:LMRG_01584"/>
<dbReference type="HOGENOM" id="CLU_2451027_0_0_9"/>
<evidence type="ECO:0000313" key="2">
    <source>
        <dbReference type="EMBL" id="AEO07235.1"/>
    </source>
</evidence>
<keyword evidence="1" id="KW-0812">Transmembrane</keyword>
<dbReference type="Proteomes" id="UP000001288">
    <property type="component" value="Chromosome"/>
</dbReference>
<organism evidence="2 3">
    <name type="scientific">Listeria monocytogenes serotype 1/2a (strain 10403S)</name>
    <dbReference type="NCBI Taxonomy" id="393133"/>
    <lineage>
        <taxon>Bacteria</taxon>
        <taxon>Bacillati</taxon>
        <taxon>Bacillota</taxon>
        <taxon>Bacilli</taxon>
        <taxon>Bacillales</taxon>
        <taxon>Listeriaceae</taxon>
        <taxon>Listeria</taxon>
    </lineage>
</organism>
<keyword evidence="1" id="KW-1133">Transmembrane helix</keyword>